<proteinExistence type="inferred from homology"/>
<keyword evidence="10" id="KW-1185">Reference proteome</keyword>
<keyword evidence="6 7" id="KW-0472">Membrane</keyword>
<feature type="transmembrane region" description="Helical" evidence="7">
    <location>
        <begin position="119"/>
        <end position="139"/>
    </location>
</feature>
<evidence type="ECO:0000313" key="10">
    <source>
        <dbReference type="Proteomes" id="UP001148018"/>
    </source>
</evidence>
<dbReference type="EMBL" id="JANIIK010000114">
    <property type="protein sequence ID" value="KAJ3591082.1"/>
    <property type="molecule type" value="Genomic_DNA"/>
</dbReference>
<protein>
    <recommendedName>
        <fullName evidence="8">Cation efflux protein cytoplasmic domain-containing protein</fullName>
    </recommendedName>
</protein>
<dbReference type="GO" id="GO:0016020">
    <property type="term" value="C:membrane"/>
    <property type="evidence" value="ECO:0007669"/>
    <property type="project" value="UniProtKB-SubCell"/>
</dbReference>
<evidence type="ECO:0000256" key="7">
    <source>
        <dbReference type="SAM" id="Phobius"/>
    </source>
</evidence>
<dbReference type="Proteomes" id="UP001148018">
    <property type="component" value="Unassembled WGS sequence"/>
</dbReference>
<dbReference type="AlphaFoldDB" id="A0A9Q0DMN3"/>
<keyword evidence="4" id="KW-0862">Zinc</keyword>
<dbReference type="PANTHER" id="PTHR45820:SF6">
    <property type="entry name" value="ZINC_CADMIUM RESISTANCE PROTEIN-LIKE"/>
    <property type="match status" value="1"/>
</dbReference>
<dbReference type="SUPFAM" id="SSF160240">
    <property type="entry name" value="Cation efflux protein cytoplasmic domain-like"/>
    <property type="match status" value="1"/>
</dbReference>
<feature type="domain" description="Cation efflux protein cytoplasmic" evidence="8">
    <location>
        <begin position="311"/>
        <end position="386"/>
    </location>
</feature>
<dbReference type="GO" id="GO:0006882">
    <property type="term" value="P:intracellular zinc ion homeostasis"/>
    <property type="evidence" value="ECO:0007669"/>
    <property type="project" value="TreeGrafter"/>
</dbReference>
<evidence type="ECO:0000313" key="9">
    <source>
        <dbReference type="EMBL" id="KAJ3591082.1"/>
    </source>
</evidence>
<evidence type="ECO:0000256" key="2">
    <source>
        <dbReference type="ARBA" id="ARBA00008873"/>
    </source>
</evidence>
<feature type="transmembrane region" description="Helical" evidence="7">
    <location>
        <begin position="6"/>
        <end position="26"/>
    </location>
</feature>
<feature type="transmembrane region" description="Helical" evidence="7">
    <location>
        <begin position="86"/>
        <end position="107"/>
    </location>
</feature>
<keyword evidence="5 7" id="KW-1133">Transmembrane helix</keyword>
<sequence length="453" mass="47798">MSVLQWYMLLQTLVLLLGQLVTSIICKSFISMTDGFHTLYVFIPMAVLLHAQCGAGGRATESALAAGAPTLVGCGLSYPKMRSQSVEVFSSALCLATLCGTYCLQVLPHIMEPTEKRFPLVVTVVGALSVLHNTLVLGLTRGQLLGHWTGAQSRPRPKAIADPGEPGCVAAEAGKATAAAAAAVGSNGAEALVLSNPGACGALDTLSIVPYQVLDDPSDEYTDTLTYKCQWRDCLLTAVAAVPDLFSAVLAVINGLVLLLAIAQDCVPTSLSCTPLVHLDVAFSLLAIVVMLIQTVPQVYRYGLLLLQAPPSNVSVSELKVEISRIPGVQSLHDFHVWQLTDTCTVASVHVHCQDGFQKDRCGDLISAVTKVIQSVGISCCTIQPEFPVPLPPAVTSSSSQAEPPHPVQAWACRLACGAACEEKMCCSPTTEETALPTIEAGPLVIENILVEK</sequence>
<evidence type="ECO:0000256" key="5">
    <source>
        <dbReference type="ARBA" id="ARBA00022989"/>
    </source>
</evidence>
<comment type="caution">
    <text evidence="9">The sequence shown here is derived from an EMBL/GenBank/DDBJ whole genome shotgun (WGS) entry which is preliminary data.</text>
</comment>
<dbReference type="Gene3D" id="1.20.1510.10">
    <property type="entry name" value="Cation efflux protein transmembrane domain"/>
    <property type="match status" value="1"/>
</dbReference>
<dbReference type="PANTHER" id="PTHR45820">
    <property type="entry name" value="FI23527P1"/>
    <property type="match status" value="1"/>
</dbReference>
<organism evidence="9 10">
    <name type="scientific">Muraenolepis orangiensis</name>
    <name type="common">Patagonian moray cod</name>
    <dbReference type="NCBI Taxonomy" id="630683"/>
    <lineage>
        <taxon>Eukaryota</taxon>
        <taxon>Metazoa</taxon>
        <taxon>Chordata</taxon>
        <taxon>Craniata</taxon>
        <taxon>Vertebrata</taxon>
        <taxon>Euteleostomi</taxon>
        <taxon>Actinopterygii</taxon>
        <taxon>Neopterygii</taxon>
        <taxon>Teleostei</taxon>
        <taxon>Neoteleostei</taxon>
        <taxon>Acanthomorphata</taxon>
        <taxon>Zeiogadaria</taxon>
        <taxon>Gadariae</taxon>
        <taxon>Gadiformes</taxon>
        <taxon>Muraenolepidoidei</taxon>
        <taxon>Muraenolepididae</taxon>
        <taxon>Muraenolepis</taxon>
    </lineage>
</organism>
<evidence type="ECO:0000256" key="1">
    <source>
        <dbReference type="ARBA" id="ARBA00004141"/>
    </source>
</evidence>
<dbReference type="GO" id="GO:0005783">
    <property type="term" value="C:endoplasmic reticulum"/>
    <property type="evidence" value="ECO:0007669"/>
    <property type="project" value="TreeGrafter"/>
</dbReference>
<dbReference type="InterPro" id="IPR027469">
    <property type="entry name" value="Cation_efflux_TMD_sf"/>
</dbReference>
<evidence type="ECO:0000256" key="4">
    <source>
        <dbReference type="ARBA" id="ARBA00022833"/>
    </source>
</evidence>
<accession>A0A9Q0DMN3</accession>
<feature type="transmembrane region" description="Helical" evidence="7">
    <location>
        <begin position="235"/>
        <end position="263"/>
    </location>
</feature>
<dbReference type="GO" id="GO:0019855">
    <property type="term" value="F:calcium channel inhibitor activity"/>
    <property type="evidence" value="ECO:0007669"/>
    <property type="project" value="TreeGrafter"/>
</dbReference>
<comment type="subcellular location">
    <subcellularLocation>
        <location evidence="1">Membrane</location>
        <topology evidence="1">Multi-pass membrane protein</topology>
    </subcellularLocation>
</comment>
<dbReference type="GO" id="GO:0005385">
    <property type="term" value="F:zinc ion transmembrane transporter activity"/>
    <property type="evidence" value="ECO:0007669"/>
    <property type="project" value="TreeGrafter"/>
</dbReference>
<evidence type="ECO:0000256" key="3">
    <source>
        <dbReference type="ARBA" id="ARBA00022692"/>
    </source>
</evidence>
<reference evidence="9" key="1">
    <citation type="submission" date="2022-07" db="EMBL/GenBank/DDBJ databases">
        <title>Chromosome-level genome of Muraenolepis orangiensis.</title>
        <authorList>
            <person name="Kim J."/>
        </authorList>
    </citation>
    <scope>NUCLEOTIDE SEQUENCE</scope>
    <source>
        <strain evidence="9">KU_S4_2022</strain>
        <tissue evidence="9">Muscle</tissue>
    </source>
</reference>
<keyword evidence="3 7" id="KW-0812">Transmembrane</keyword>
<dbReference type="Pfam" id="PF16916">
    <property type="entry name" value="ZT_dimer"/>
    <property type="match status" value="1"/>
</dbReference>
<dbReference type="InterPro" id="IPR027470">
    <property type="entry name" value="Cation_efflux_CTD"/>
</dbReference>
<gene>
    <name evidence="9" type="ORF">NHX12_009029</name>
</gene>
<name>A0A9Q0DMN3_9TELE</name>
<dbReference type="GO" id="GO:0010312">
    <property type="term" value="P:detoxification of zinc ion"/>
    <property type="evidence" value="ECO:0007669"/>
    <property type="project" value="TreeGrafter"/>
</dbReference>
<comment type="similarity">
    <text evidence="2">Belongs to the cation diffusion facilitator (CDF) transporter (TC 2.A.4) family. SLC30A subfamily.</text>
</comment>
<dbReference type="GO" id="GO:0005794">
    <property type="term" value="C:Golgi apparatus"/>
    <property type="evidence" value="ECO:0007669"/>
    <property type="project" value="TreeGrafter"/>
</dbReference>
<feature type="transmembrane region" description="Helical" evidence="7">
    <location>
        <begin position="275"/>
        <end position="293"/>
    </location>
</feature>
<dbReference type="OrthoDB" id="29444at2759"/>
<dbReference type="InterPro" id="IPR036837">
    <property type="entry name" value="Cation_efflux_CTD_sf"/>
</dbReference>
<evidence type="ECO:0000259" key="8">
    <source>
        <dbReference type="Pfam" id="PF16916"/>
    </source>
</evidence>
<evidence type="ECO:0000256" key="6">
    <source>
        <dbReference type="ARBA" id="ARBA00023136"/>
    </source>
</evidence>